<dbReference type="SMART" id="SM00657">
    <property type="entry name" value="RPOL4c"/>
    <property type="match status" value="1"/>
</dbReference>
<feature type="non-terminal residue" evidence="15">
    <location>
        <position position="1"/>
    </location>
</feature>
<evidence type="ECO:0000256" key="9">
    <source>
        <dbReference type="ARBA" id="ARBA00023242"/>
    </source>
</evidence>
<keyword evidence="5" id="KW-1003">Cell membrane</keyword>
<comment type="function">
    <text evidence="10">Accessory protein for the calcitonin gene-related peptide (CGRP) receptor. It modulates CGRP responsiveness in a variety of tissues.</text>
</comment>
<comment type="caution">
    <text evidence="15">The sequence shown here is derived from an EMBL/GenBank/DDBJ whole genome shotgun (WGS) entry which is preliminary data.</text>
</comment>
<dbReference type="InterPro" id="IPR038324">
    <property type="entry name" value="Rpb4/RPC9_sf"/>
</dbReference>
<comment type="similarity">
    <text evidence="3">Belongs to the eukaryotic RPC9 RNA polymerase subunit family.</text>
</comment>
<evidence type="ECO:0000256" key="8">
    <source>
        <dbReference type="ARBA" id="ARBA00023163"/>
    </source>
</evidence>
<name>A0A836EEP5_9HYME</name>
<dbReference type="Pfam" id="PF03874">
    <property type="entry name" value="RNA_pol_Rpb4"/>
    <property type="match status" value="1"/>
</dbReference>
<dbReference type="SUPFAM" id="SSF47819">
    <property type="entry name" value="HRDC-like"/>
    <property type="match status" value="1"/>
</dbReference>
<dbReference type="InterPro" id="IPR005574">
    <property type="entry name" value="Rpb4/RPC9"/>
</dbReference>
<proteinExistence type="inferred from homology"/>
<evidence type="ECO:0000256" key="5">
    <source>
        <dbReference type="ARBA" id="ARBA00022475"/>
    </source>
</evidence>
<evidence type="ECO:0000256" key="13">
    <source>
        <dbReference type="ARBA" id="ARBA00073026"/>
    </source>
</evidence>
<dbReference type="FunFam" id="1.20.1250.40:FF:000002">
    <property type="entry name" value="DNA-directed RNA polymerase III subunit RPC9"/>
    <property type="match status" value="1"/>
</dbReference>
<dbReference type="Proteomes" id="UP000667349">
    <property type="component" value="Unassembled WGS sequence"/>
</dbReference>
<evidence type="ECO:0000313" key="16">
    <source>
        <dbReference type="Proteomes" id="UP000667349"/>
    </source>
</evidence>
<keyword evidence="7" id="KW-0472">Membrane</keyword>
<organism evidence="15 16">
    <name type="scientific">Acromyrmex insinuator</name>
    <dbReference type="NCBI Taxonomy" id="230686"/>
    <lineage>
        <taxon>Eukaryota</taxon>
        <taxon>Metazoa</taxon>
        <taxon>Ecdysozoa</taxon>
        <taxon>Arthropoda</taxon>
        <taxon>Hexapoda</taxon>
        <taxon>Insecta</taxon>
        <taxon>Pterygota</taxon>
        <taxon>Neoptera</taxon>
        <taxon>Endopterygota</taxon>
        <taxon>Hymenoptera</taxon>
        <taxon>Apocrita</taxon>
        <taxon>Aculeata</taxon>
        <taxon>Formicoidea</taxon>
        <taxon>Formicidae</taxon>
        <taxon>Myrmicinae</taxon>
        <taxon>Acromyrmex</taxon>
    </lineage>
</organism>
<dbReference type="GO" id="GO:0006384">
    <property type="term" value="P:transcription initiation at RNA polymerase III promoter"/>
    <property type="evidence" value="ECO:0007669"/>
    <property type="project" value="InterPro"/>
</dbReference>
<feature type="non-terminal residue" evidence="15">
    <location>
        <position position="154"/>
    </location>
</feature>
<dbReference type="PANTHER" id="PTHR15561:SF0">
    <property type="entry name" value="DNA-DIRECTED RNA POLYMERASE III SUBUNIT RPC9"/>
    <property type="match status" value="1"/>
</dbReference>
<comment type="function">
    <text evidence="12">DNA-dependent RNA polymerase catalyzes the transcription of DNA into RNA using the four ribonucleoside triphosphates as substrates. Specific peripheric component of RNA polymerase III (Pol III) which synthesizes small non-coding RNAs including 5S rRNA, snRNAs, tRNAs and miRNAs from at least 500 distinct genomic loci. With POLR3H/RPC8 forms a mobile stalk that protrudes from Pol III core and functions primarily in transcription initiation. Pol III plays a key role in sensing and limiting infection by intracellular bacteria and DNA viruses. Acts as nuclear and cytosolic DNA sensor involved in innate immune response. Can sense non-self dsDNA that serves as template for transcription into dsRNA. The non-self RNA polymerase III transcripts, such as Epstein-Barr virus-encoded RNAs (EBERs) induce type I interferon and NF-kappa-B through the RIG-I pathway.</text>
</comment>
<protein>
    <recommendedName>
        <fullName evidence="4">DNA-directed RNA polymerase III subunit RPC9</fullName>
    </recommendedName>
    <alternativeName>
        <fullName evidence="13">DNA-directed RNA polymerase III subunit rpc9</fullName>
    </alternativeName>
</protein>
<gene>
    <name evidence="15" type="primary">Crcp</name>
    <name evidence="15" type="ORF">G6Z75_0011364</name>
</gene>
<evidence type="ECO:0000256" key="4">
    <source>
        <dbReference type="ARBA" id="ARBA00016672"/>
    </source>
</evidence>
<keyword evidence="8" id="KW-0804">Transcription</keyword>
<evidence type="ECO:0000256" key="2">
    <source>
        <dbReference type="ARBA" id="ARBA00004413"/>
    </source>
</evidence>
<keyword evidence="9" id="KW-0539">Nucleus</keyword>
<sequence>MERSTAKNQSLHSNGTGANETYCKSTSEIIKGNWNTLLSNYEVLDILQNTKCSYKKQKMNQLATITYQTIKYLEDTPCKKQNPEKIREFLRAMEPIKLTKAEKLTLLNLCPTTPLEIQLMVEESEERLSEEEVDTVLQIVANVRGDEEDTEQET</sequence>
<dbReference type="InterPro" id="IPR010997">
    <property type="entry name" value="HRDC-like_sf"/>
</dbReference>
<reference evidence="15" key="1">
    <citation type="submission" date="2020-02" db="EMBL/GenBank/DDBJ databases">
        <title>Relaxed selection underlies rapid genomic changes in the transitions from sociality to social parasitism in ants.</title>
        <authorList>
            <person name="Bi X."/>
        </authorList>
    </citation>
    <scope>NUCLEOTIDE SEQUENCE</scope>
    <source>
        <strain evidence="15">BGI-DK2013a</strain>
        <tissue evidence="15">Whole body</tissue>
    </source>
</reference>
<evidence type="ECO:0000256" key="7">
    <source>
        <dbReference type="ARBA" id="ARBA00023136"/>
    </source>
</evidence>
<evidence type="ECO:0000259" key="14">
    <source>
        <dbReference type="SMART" id="SM00657"/>
    </source>
</evidence>
<evidence type="ECO:0000256" key="12">
    <source>
        <dbReference type="ARBA" id="ARBA00045808"/>
    </source>
</evidence>
<dbReference type="Gene3D" id="1.20.1250.40">
    <property type="match status" value="1"/>
</dbReference>
<dbReference type="InterPro" id="IPR038846">
    <property type="entry name" value="RPC9"/>
</dbReference>
<accession>A0A836EEP5</accession>
<keyword evidence="6" id="KW-0240">DNA-directed RNA polymerase</keyword>
<evidence type="ECO:0000256" key="6">
    <source>
        <dbReference type="ARBA" id="ARBA00022478"/>
    </source>
</evidence>
<dbReference type="InterPro" id="IPR006590">
    <property type="entry name" value="RNA_pol_Rpb4/RPC9_core"/>
</dbReference>
<comment type="subunit">
    <text evidence="11">Component of the RNA polymerase III complex consisting of 17 subunits: a ten-subunit horseshoe-shaped catalytic core composed of POLR3A/RPC1, POLR3B/RPC2, POLR1C/RPAC1, POLR1D/RPAC2, POLR3K/RPC10, POLR2E/RPABC1, POLR2F/RPABC2, POLR2H/RPABC3, POLR2K/RPABC4 and POLR2L/RPABC5; a mobile stalk composed of two subunits POLR3H/RPC8 and CRCP/RPC9, protruding from the core and functioning primarily in transcription initiation; and additional subunits homologous to general transcription factors of the RNA polymerase II machinery, POLR3C/RPC3-POLR3F/RPC6-POLR3G/RPC7 heterotrimer required for transcription initiation and POLR3D/RPC4-POLR3E/RPC5 heterodimer involved in both transcription initiation and termination.</text>
</comment>
<keyword evidence="16" id="KW-1185">Reference proteome</keyword>
<evidence type="ECO:0000256" key="10">
    <source>
        <dbReference type="ARBA" id="ARBA00043924"/>
    </source>
</evidence>
<evidence type="ECO:0000256" key="1">
    <source>
        <dbReference type="ARBA" id="ARBA00004123"/>
    </source>
</evidence>
<dbReference type="GO" id="GO:0005886">
    <property type="term" value="C:plasma membrane"/>
    <property type="evidence" value="ECO:0007669"/>
    <property type="project" value="UniProtKB-SubCell"/>
</dbReference>
<dbReference type="AlphaFoldDB" id="A0A836EEP5"/>
<evidence type="ECO:0000313" key="15">
    <source>
        <dbReference type="EMBL" id="KAG5310949.1"/>
    </source>
</evidence>
<dbReference type="GO" id="GO:0005666">
    <property type="term" value="C:RNA polymerase III complex"/>
    <property type="evidence" value="ECO:0007669"/>
    <property type="project" value="InterPro"/>
</dbReference>
<evidence type="ECO:0000256" key="11">
    <source>
        <dbReference type="ARBA" id="ARBA00044007"/>
    </source>
</evidence>
<evidence type="ECO:0000256" key="3">
    <source>
        <dbReference type="ARBA" id="ARBA00006898"/>
    </source>
</evidence>
<feature type="domain" description="RNA polymerase Rpb4/RPC9 core" evidence="14">
    <location>
        <begin position="27"/>
        <end position="147"/>
    </location>
</feature>
<dbReference type="EMBL" id="JAANHZ010000452">
    <property type="protein sequence ID" value="KAG5310949.1"/>
    <property type="molecule type" value="Genomic_DNA"/>
</dbReference>
<dbReference type="PANTHER" id="PTHR15561">
    <property type="entry name" value="CALCITONIN GENE-RELATED PEPTIDE-RECEPTOR COMPONENT PROTEIN"/>
    <property type="match status" value="1"/>
</dbReference>
<comment type="subcellular location">
    <subcellularLocation>
        <location evidence="2">Cell membrane</location>
        <topology evidence="2">Peripheral membrane protein</topology>
        <orientation evidence="2">Cytoplasmic side</orientation>
    </subcellularLocation>
    <subcellularLocation>
        <location evidence="1">Nucleus</location>
    </subcellularLocation>
</comment>
<dbReference type="GO" id="GO:0000166">
    <property type="term" value="F:nucleotide binding"/>
    <property type="evidence" value="ECO:0007669"/>
    <property type="project" value="InterPro"/>
</dbReference>